<dbReference type="Gene3D" id="4.10.830.40">
    <property type="match status" value="1"/>
</dbReference>
<feature type="domain" description="RING-type" evidence="6">
    <location>
        <begin position="15"/>
        <end position="58"/>
    </location>
</feature>
<dbReference type="AlphaFoldDB" id="A0A9Q0IE18"/>
<dbReference type="CDD" id="cd19769">
    <property type="entry name" value="Bbox2_TRIM16-like"/>
    <property type="match status" value="1"/>
</dbReference>
<sequence>MAQGGVLLDKDQFNCPICLEVLRDPVTIPCGHSYCSGCIKHYWDQDEYLGVFGCPQCRQSYNPRPRLGRNTMLADVVERFRNTGLLQTTTTTDPTTAAQQPDSLAGPDDVECDVCTGREKNKAVRSCLVCLASYCEAHLQPHYESAAFKKHRLVAALGALRETLCPQHDKLLEVYCRTDRQCICYLCLTGEHKGHDTVLAETEILEKKTQLGEMKRQSQQKIQERERESQELRQAIMSLTRSTRTAIEESDKAFTELIRSIELKRFEVRELISVQERTAVRHAEELLTMLEKETDKLKRRAAELETLSHTEDQVHFLQSCQSLSAPPVAGDLPSVTVGPNLNFGLVMAAVSDFKSLLQEVCQGGFIREVTIVDSPTPAALDLGEVQLDAQTSFQMDATPVAPLPLHGLDQAPVNQLNPFLAPGPALSTFGGFAFSPSGSKLYSGSRQRLQRRSHPRRK</sequence>
<evidence type="ECO:0000259" key="6">
    <source>
        <dbReference type="PROSITE" id="PS50089"/>
    </source>
</evidence>
<evidence type="ECO:0000256" key="3">
    <source>
        <dbReference type="ARBA" id="ARBA00022833"/>
    </source>
</evidence>
<dbReference type="PANTHER" id="PTHR25465:SF75">
    <property type="entry name" value="E3 UBIQUITIN_ISG15 LIGASE TRIM25-RELATED"/>
    <property type="match status" value="1"/>
</dbReference>
<dbReference type="PROSITE" id="PS50089">
    <property type="entry name" value="ZF_RING_2"/>
    <property type="match status" value="1"/>
</dbReference>
<protein>
    <recommendedName>
        <fullName evidence="10">FinTRIM family, member 67</fullName>
    </recommendedName>
</protein>
<feature type="domain" description="B box-type" evidence="7">
    <location>
        <begin position="160"/>
        <end position="200"/>
    </location>
</feature>
<dbReference type="InterPro" id="IPR017907">
    <property type="entry name" value="Znf_RING_CS"/>
</dbReference>
<dbReference type="InterPro" id="IPR051051">
    <property type="entry name" value="E3_ubiq-ligase_TRIM/RNF"/>
</dbReference>
<dbReference type="InterPro" id="IPR013083">
    <property type="entry name" value="Znf_RING/FYVE/PHD"/>
</dbReference>
<dbReference type="Gene3D" id="3.30.40.10">
    <property type="entry name" value="Zinc/RING finger domain, C3HC4 (zinc finger)"/>
    <property type="match status" value="1"/>
</dbReference>
<keyword evidence="9" id="KW-1185">Reference proteome</keyword>
<dbReference type="Pfam" id="PF15227">
    <property type="entry name" value="zf-C3HC4_4"/>
    <property type="match status" value="1"/>
</dbReference>
<dbReference type="InterPro" id="IPR058030">
    <property type="entry name" value="TRIM8/14/16/25/29/45/65_CC"/>
</dbReference>
<reference evidence="8" key="1">
    <citation type="submission" date="2022-07" db="EMBL/GenBank/DDBJ databases">
        <title>Chromosome-level genome of Muraenolepis orangiensis.</title>
        <authorList>
            <person name="Kim J."/>
        </authorList>
    </citation>
    <scope>NUCLEOTIDE SEQUENCE</scope>
    <source>
        <strain evidence="8">KU_S4_2022</strain>
        <tissue evidence="8">Muscle</tissue>
    </source>
</reference>
<evidence type="ECO:0000256" key="4">
    <source>
        <dbReference type="PROSITE-ProRule" id="PRU00024"/>
    </source>
</evidence>
<dbReference type="Pfam" id="PF25600">
    <property type="entry name" value="TRIM_CC"/>
    <property type="match status" value="1"/>
</dbReference>
<dbReference type="PROSITE" id="PS50119">
    <property type="entry name" value="ZF_BBOX"/>
    <property type="match status" value="1"/>
</dbReference>
<gene>
    <name evidence="8" type="ORF">NHX12_004648</name>
</gene>
<dbReference type="SMART" id="SM00184">
    <property type="entry name" value="RING"/>
    <property type="match status" value="1"/>
</dbReference>
<evidence type="ECO:0000256" key="1">
    <source>
        <dbReference type="ARBA" id="ARBA00022723"/>
    </source>
</evidence>
<comment type="caution">
    <text evidence="8">The sequence shown here is derived from an EMBL/GenBank/DDBJ whole genome shotgun (WGS) entry which is preliminary data.</text>
</comment>
<evidence type="ECO:0008006" key="10">
    <source>
        <dbReference type="Google" id="ProtNLM"/>
    </source>
</evidence>
<dbReference type="PROSITE" id="PS00518">
    <property type="entry name" value="ZF_RING_1"/>
    <property type="match status" value="1"/>
</dbReference>
<evidence type="ECO:0000313" key="8">
    <source>
        <dbReference type="EMBL" id="KAJ3595344.1"/>
    </source>
</evidence>
<accession>A0A9Q0IE18</accession>
<feature type="coiled-coil region" evidence="5">
    <location>
        <begin position="280"/>
        <end position="307"/>
    </location>
</feature>
<keyword evidence="1" id="KW-0479">Metal-binding</keyword>
<organism evidence="8 9">
    <name type="scientific">Muraenolepis orangiensis</name>
    <name type="common">Patagonian moray cod</name>
    <dbReference type="NCBI Taxonomy" id="630683"/>
    <lineage>
        <taxon>Eukaryota</taxon>
        <taxon>Metazoa</taxon>
        <taxon>Chordata</taxon>
        <taxon>Craniata</taxon>
        <taxon>Vertebrata</taxon>
        <taxon>Euteleostomi</taxon>
        <taxon>Actinopterygii</taxon>
        <taxon>Neopterygii</taxon>
        <taxon>Teleostei</taxon>
        <taxon>Neoteleostei</taxon>
        <taxon>Acanthomorphata</taxon>
        <taxon>Zeiogadaria</taxon>
        <taxon>Gadariae</taxon>
        <taxon>Gadiformes</taxon>
        <taxon>Muraenolepidoidei</taxon>
        <taxon>Muraenolepididae</taxon>
        <taxon>Muraenolepis</taxon>
    </lineage>
</organism>
<dbReference type="SUPFAM" id="SSF57845">
    <property type="entry name" value="B-box zinc-binding domain"/>
    <property type="match status" value="1"/>
</dbReference>
<dbReference type="Pfam" id="PF00643">
    <property type="entry name" value="zf-B_box"/>
    <property type="match status" value="1"/>
</dbReference>
<evidence type="ECO:0000313" key="9">
    <source>
        <dbReference type="Proteomes" id="UP001148018"/>
    </source>
</evidence>
<keyword evidence="2 4" id="KW-0863">Zinc-finger</keyword>
<feature type="coiled-coil region" evidence="5">
    <location>
        <begin position="211"/>
        <end position="242"/>
    </location>
</feature>
<dbReference type="EMBL" id="JANIIK010000111">
    <property type="protein sequence ID" value="KAJ3595344.1"/>
    <property type="molecule type" value="Genomic_DNA"/>
</dbReference>
<evidence type="ECO:0000259" key="7">
    <source>
        <dbReference type="PROSITE" id="PS50119"/>
    </source>
</evidence>
<dbReference type="Gene3D" id="3.30.160.60">
    <property type="entry name" value="Classic Zinc Finger"/>
    <property type="match status" value="1"/>
</dbReference>
<dbReference type="InterPro" id="IPR000315">
    <property type="entry name" value="Znf_B-box"/>
</dbReference>
<dbReference type="GO" id="GO:0008270">
    <property type="term" value="F:zinc ion binding"/>
    <property type="evidence" value="ECO:0007669"/>
    <property type="project" value="UniProtKB-KW"/>
</dbReference>
<dbReference type="CDD" id="cd19802">
    <property type="entry name" value="Bbox1_TRIM8-like"/>
    <property type="match status" value="1"/>
</dbReference>
<proteinExistence type="predicted"/>
<evidence type="ECO:0000256" key="5">
    <source>
        <dbReference type="SAM" id="Coils"/>
    </source>
</evidence>
<dbReference type="PANTHER" id="PTHR25465">
    <property type="entry name" value="B-BOX DOMAIN CONTAINING"/>
    <property type="match status" value="1"/>
</dbReference>
<evidence type="ECO:0000256" key="2">
    <source>
        <dbReference type="ARBA" id="ARBA00022771"/>
    </source>
</evidence>
<dbReference type="InterPro" id="IPR001841">
    <property type="entry name" value="Znf_RING"/>
</dbReference>
<dbReference type="Proteomes" id="UP001148018">
    <property type="component" value="Unassembled WGS sequence"/>
</dbReference>
<keyword evidence="3" id="KW-0862">Zinc</keyword>
<dbReference type="SMART" id="SM00336">
    <property type="entry name" value="BBOX"/>
    <property type="match status" value="1"/>
</dbReference>
<dbReference type="SUPFAM" id="SSF57850">
    <property type="entry name" value="RING/U-box"/>
    <property type="match status" value="1"/>
</dbReference>
<name>A0A9Q0IE18_9TELE</name>
<keyword evidence="5" id="KW-0175">Coiled coil</keyword>
<dbReference type="OrthoDB" id="6105938at2759"/>